<protein>
    <submittedName>
        <fullName evidence="1">Exonuclease phage-type/recb c-terminal domain-containing protein</fullName>
    </submittedName>
</protein>
<keyword evidence="2" id="KW-1185">Reference proteome</keyword>
<accession>A0ACB9SK07</accession>
<evidence type="ECO:0000313" key="1">
    <source>
        <dbReference type="EMBL" id="KAI4455530.1"/>
    </source>
</evidence>
<keyword evidence="1" id="KW-0540">Nuclease</keyword>
<organism evidence="1 2">
    <name type="scientific">Holotrichia oblita</name>
    <name type="common">Chafer beetle</name>
    <dbReference type="NCBI Taxonomy" id="644536"/>
    <lineage>
        <taxon>Eukaryota</taxon>
        <taxon>Metazoa</taxon>
        <taxon>Ecdysozoa</taxon>
        <taxon>Arthropoda</taxon>
        <taxon>Hexapoda</taxon>
        <taxon>Insecta</taxon>
        <taxon>Pterygota</taxon>
        <taxon>Neoptera</taxon>
        <taxon>Endopterygota</taxon>
        <taxon>Coleoptera</taxon>
        <taxon>Polyphaga</taxon>
        <taxon>Scarabaeiformia</taxon>
        <taxon>Scarabaeidae</taxon>
        <taxon>Melolonthinae</taxon>
        <taxon>Holotrichia</taxon>
    </lineage>
</organism>
<dbReference type="EMBL" id="CM043023">
    <property type="protein sequence ID" value="KAI4455530.1"/>
    <property type="molecule type" value="Genomic_DNA"/>
</dbReference>
<name>A0ACB9SK07_HOLOL</name>
<gene>
    <name evidence="1" type="ORF">MML48_9g00013205</name>
</gene>
<evidence type="ECO:0000313" key="2">
    <source>
        <dbReference type="Proteomes" id="UP001056778"/>
    </source>
</evidence>
<sequence length="1787" mass="202939">MPSRSGVEPPCRAIAALPQTVATTGGFDYTSTNMVRNYVRKTQRASGYTEEQLENALNDIRNGNITLHRASQTYGIPKTTLFNRLTGKRGVKSQSLGRPLALGRDIEEQLAVGLKTLERWGFGLSRSEILHMIAEYVTQNNSKSPFKNNIPGEDWFLQFKKRYNLSIKKPQGIEYARKKMTDPFVINEYFTLLKKTLDDLDLHDKPNHIWNMDETSLCMDPSKTKVVGEKGKPSTRVISGPGRENTTILSTVNAAGEKAPPLVIYKGKFVWDQWVAGPHAHGDVPEGKIVYAASTKGWMEKEIFNNYFEKSFLPIIGEERPVLVIYDGHSTHVWLETKPEIIQNAFKKAGISPFNPEVIPNATYLPSAFKRFENRNNNNLANEESGEEASLKTISTETSENEIIEQENLNPKVSIESLILEKIKQTTPSQPLKRRRVAAGAEIITSEEVISRLKEPCAGPFKAKPKNKRKPKDIISSSEDEDDPPAIESNSDLDLDEFEPEENCPNMEITDNPKVDIGQWVLVKYAGKKTIKHYVGKVQEKTNDFDAPWTVTFLKHSGKSKFSFPSMADTDNISEESVVLVLPKPTVDRRVSTKHVVTFNMVAAFFREEISQLQRGENSYESGHVRNMTYDPNFKPAILRGDVLASMKNKSYKVEILIGLEDDNIVDGTCNCPRGLVKCHHMAALCLCAHHNISVTDTTCTWNQPKEKQEESVTKLKEIFPAKPGYRATNRQLTDEEISTFKADLGKVGAVGFSWILKSEPSVESNVVPSIEELLYSEEYHKALNKSEYIQQKCGISREVIVKVATITTGQSTNENWLVIRKNRLTASKFATVLKACRRNKYPPSLFKSIVESYDLSSIHAIQWGQEHEKTAIKCFDENTNLKVNATGLWLDECGFLGASPDGLIDDNILVEVKCPYKYRNAVLSEVLAHDKTYIITEEANEMRVNQQHDYWQQIQGQLHITNRDICYLIIWTPAEYMVRNIRKTTRASQYSTESLANAVEEIKNSTLTIYRAHRIYNIPKTTLFYHLKGSRGKKSKSQGRAPAIPLEDERRLADALKTMEKWGFGITRKEALHIVWQYITANNRKTPFRDDTPGEDCFLKFKSRHGLSIKKPQSVEYSRKKTTDPFVIYEYFDILKKLIAAASAAGHKAPPVIVFKGKHIWDSWLADERNSFDGMSYAASAKGWMEADIFYNYFQKTLIPALGTERPVVLLLRTVQQTPARKSGKRRKVAQGAEVVTGSEIIQRLVAEENERIRQHELSIEEDICHAKDISGNRIVDINYILKWATTLQYNHAKICSTGTLILKKEQRFGLVSKFTFQCNLCERQYKYATEDPTKPNSTINNGAVWGTVASGSTYGHIKELLSVMDVPVMSAKYFYKIECNLNNVWKDALWQELHTAGEEERLLAIEKGHVIENVPWITVYLDGGWSKRSYGHSYNAASGVVSIPPLPDRENYGEKAIQPDLSENDLQDECAKVLNRLVVTPEEIEQISAATIGQFNNERYMSERNFRLTASNFGSVVKRRSNTACHNLVKKVLHGDIVHSEAINYGKIKESVAINKFEKALGKNVQPAGLYIDPVHTFLAASPDGIIDSDHIVEVKCLYKVAKSGLTLENAIHTIPNLCVEVSDGKISLKKRHNYYYQVINHLAIYSFKQFTLRYKHLHSLVYFRCIVCNIVYLTELHERSEALYWAILLIQGQLHITSAKYCYFIVYLHDEADLFIQVIERDDIFWYAEMLDKLVAFYMDFILPEIVLNRIGRGLQCKDPAYIIQARKDINKKKNLVKSKVKSL</sequence>
<keyword evidence="1" id="KW-0269">Exonuclease</keyword>
<reference evidence="1" key="1">
    <citation type="submission" date="2022-04" db="EMBL/GenBank/DDBJ databases">
        <title>Chromosome-scale genome assembly of Holotrichia oblita Faldermann.</title>
        <authorList>
            <person name="Rongchong L."/>
        </authorList>
    </citation>
    <scope>NUCLEOTIDE SEQUENCE</scope>
    <source>
        <strain evidence="1">81SQS9</strain>
    </source>
</reference>
<comment type="caution">
    <text evidence="1">The sequence shown here is derived from an EMBL/GenBank/DDBJ whole genome shotgun (WGS) entry which is preliminary data.</text>
</comment>
<keyword evidence="1" id="KW-0378">Hydrolase</keyword>
<dbReference type="Proteomes" id="UP001056778">
    <property type="component" value="Chromosome 9"/>
</dbReference>
<proteinExistence type="predicted"/>